<name>A0A175YFS7_DAUCS</name>
<sequence length="262" mass="29978">MIGFLFVESNEAAEGLIDRSHFKWLKGAKLIVRRSMRLSSERGEPSHLAKLIPSIRDRRNPPMNNLGTPKPRQYSEGQPDFSKEQGCPKTKNDKKEDELVTHPGFRTMTQKVDEAFKPTLKNCVIGETNEVTWAGIIQEKLIVKGYDFITVSGISHKIFLLEMDSEETIRLNEELGEWVSKFKQNAEKTVKSCHRSPCSKSNLAGQFSTNLNKDWMYNEQDNDPVKFIPRYSLDESRDQVGSLEKSDRGLTRIKTQSRAKNL</sequence>
<keyword evidence="4" id="KW-1185">Reference proteome</keyword>
<feature type="region of interest" description="Disordered" evidence="1">
    <location>
        <begin position="239"/>
        <end position="262"/>
    </location>
</feature>
<dbReference type="EMBL" id="LNRQ01000009">
    <property type="protein sequence ID" value="KZM81682.1"/>
    <property type="molecule type" value="Genomic_DNA"/>
</dbReference>
<feature type="compositionally biased region" description="Basic and acidic residues" evidence="1">
    <location>
        <begin position="239"/>
        <end position="250"/>
    </location>
</feature>
<dbReference type="Gramene" id="KZM81682">
    <property type="protein sequence ID" value="KZM81682"/>
    <property type="gene ID" value="DCAR_029295"/>
</dbReference>
<reference evidence="2" key="1">
    <citation type="journal article" date="2016" name="Nat. Genet.">
        <title>A high-quality carrot genome assembly provides new insights into carotenoid accumulation and asterid genome evolution.</title>
        <authorList>
            <person name="Iorizzo M."/>
            <person name="Ellison S."/>
            <person name="Senalik D."/>
            <person name="Zeng P."/>
            <person name="Satapoomin P."/>
            <person name="Huang J."/>
            <person name="Bowman M."/>
            <person name="Iovene M."/>
            <person name="Sanseverino W."/>
            <person name="Cavagnaro P."/>
            <person name="Yildiz M."/>
            <person name="Macko-Podgorni A."/>
            <person name="Moranska E."/>
            <person name="Grzebelus E."/>
            <person name="Grzebelus D."/>
            <person name="Ashrafi H."/>
            <person name="Zheng Z."/>
            <person name="Cheng S."/>
            <person name="Spooner D."/>
            <person name="Van Deynze A."/>
            <person name="Simon P."/>
        </authorList>
    </citation>
    <scope>NUCLEOTIDE SEQUENCE [LARGE SCALE GENOMIC DNA]</scope>
    <source>
        <tissue evidence="2">Leaf</tissue>
    </source>
</reference>
<gene>
    <name evidence="2" type="ORF">DCAR_029295</name>
    <name evidence="3" type="ORF">DCAR_0933733</name>
</gene>
<accession>A0A175YFS7</accession>
<protein>
    <submittedName>
        <fullName evidence="2">Uncharacterized protein</fullName>
    </submittedName>
</protein>
<dbReference type="Proteomes" id="UP000077755">
    <property type="component" value="Chromosome 9"/>
</dbReference>
<evidence type="ECO:0000313" key="2">
    <source>
        <dbReference type="EMBL" id="KZM81682.1"/>
    </source>
</evidence>
<proteinExistence type="predicted"/>
<reference evidence="3" key="2">
    <citation type="submission" date="2022-03" db="EMBL/GenBank/DDBJ databases">
        <title>Draft title - Genomic analysis of global carrot germplasm unveils the trajectory of domestication and the origin of high carotenoid orange carrot.</title>
        <authorList>
            <person name="Iorizzo M."/>
            <person name="Ellison S."/>
            <person name="Senalik D."/>
            <person name="Macko-Podgorni A."/>
            <person name="Grzebelus D."/>
            <person name="Bostan H."/>
            <person name="Rolling W."/>
            <person name="Curaba J."/>
            <person name="Simon P."/>
        </authorList>
    </citation>
    <scope>NUCLEOTIDE SEQUENCE</scope>
    <source>
        <tissue evidence="3">Leaf</tissue>
    </source>
</reference>
<dbReference type="EMBL" id="CP093351">
    <property type="protein sequence ID" value="WOH14216.1"/>
    <property type="molecule type" value="Genomic_DNA"/>
</dbReference>
<organism evidence="2">
    <name type="scientific">Daucus carota subsp. sativus</name>
    <name type="common">Carrot</name>
    <dbReference type="NCBI Taxonomy" id="79200"/>
    <lineage>
        <taxon>Eukaryota</taxon>
        <taxon>Viridiplantae</taxon>
        <taxon>Streptophyta</taxon>
        <taxon>Embryophyta</taxon>
        <taxon>Tracheophyta</taxon>
        <taxon>Spermatophyta</taxon>
        <taxon>Magnoliopsida</taxon>
        <taxon>eudicotyledons</taxon>
        <taxon>Gunneridae</taxon>
        <taxon>Pentapetalae</taxon>
        <taxon>asterids</taxon>
        <taxon>campanulids</taxon>
        <taxon>Apiales</taxon>
        <taxon>Apiaceae</taxon>
        <taxon>Apioideae</taxon>
        <taxon>Scandiceae</taxon>
        <taxon>Daucinae</taxon>
        <taxon>Daucus</taxon>
        <taxon>Daucus sect. Daucus</taxon>
    </lineage>
</organism>
<feature type="region of interest" description="Disordered" evidence="1">
    <location>
        <begin position="42"/>
        <end position="97"/>
    </location>
</feature>
<dbReference type="AlphaFoldDB" id="A0A175YFS7"/>
<evidence type="ECO:0000256" key="1">
    <source>
        <dbReference type="SAM" id="MobiDB-lite"/>
    </source>
</evidence>
<evidence type="ECO:0000313" key="3">
    <source>
        <dbReference type="EMBL" id="WOH14216.1"/>
    </source>
</evidence>
<evidence type="ECO:0000313" key="4">
    <source>
        <dbReference type="Proteomes" id="UP000077755"/>
    </source>
</evidence>